<dbReference type="SUPFAM" id="SSF51735">
    <property type="entry name" value="NAD(P)-binding Rossmann-fold domains"/>
    <property type="match status" value="1"/>
</dbReference>
<gene>
    <name evidence="1" type="ORF">RM844_09600</name>
</gene>
<dbReference type="Proteomes" id="UP001183410">
    <property type="component" value="Unassembled WGS sequence"/>
</dbReference>
<keyword evidence="2" id="KW-1185">Reference proteome</keyword>
<evidence type="ECO:0008006" key="3">
    <source>
        <dbReference type="Google" id="ProtNLM"/>
    </source>
</evidence>
<name>A0ABU2JNI2_9ACTN</name>
<evidence type="ECO:0000313" key="1">
    <source>
        <dbReference type="EMBL" id="MDT0266550.1"/>
    </source>
</evidence>
<sequence length="331" mass="36289">MRPFIVGLGRSGAGLHAAVLLRAEAAGQDWFTGPPLAMDPRPEAGAGLTGVVRVESPAHAARLFDPADTVVHLCTPPPERAAQLVELARLGFTRVLVEKPLATDREQLALLDALQRRHRLHIEVVAHWLSARLTRQLAKLTADQDYGPLRAIAFRQDKPRLLRGQHDDGHPSAFDVELPHGLGVVLELAGPATVTAASCRELRTETAWHPLLGGAELDLRHAGGVTSRLTSDLTAPVQRRSVQLRFADGEVTGHYPISERDDHARLTRPDRPPAIFRDDALPAFLRDTYRRFATGERVTYPVHREVVRLLCAAKEHAAIAPVPALEARHDT</sequence>
<reference evidence="2" key="1">
    <citation type="submission" date="2023-07" db="EMBL/GenBank/DDBJ databases">
        <title>30 novel species of actinomycetes from the DSMZ collection.</title>
        <authorList>
            <person name="Nouioui I."/>
        </authorList>
    </citation>
    <scope>NUCLEOTIDE SEQUENCE [LARGE SCALE GENOMIC DNA]</scope>
    <source>
        <strain evidence="2">DSM 44915</strain>
    </source>
</reference>
<organism evidence="1 2">
    <name type="scientific">Streptomyces chisholmiae</name>
    <dbReference type="NCBI Taxonomy" id="3075540"/>
    <lineage>
        <taxon>Bacteria</taxon>
        <taxon>Bacillati</taxon>
        <taxon>Actinomycetota</taxon>
        <taxon>Actinomycetes</taxon>
        <taxon>Kitasatosporales</taxon>
        <taxon>Streptomycetaceae</taxon>
        <taxon>Streptomyces</taxon>
    </lineage>
</organism>
<dbReference type="RefSeq" id="WP_311666562.1">
    <property type="nucleotide sequence ID" value="NZ_JAVREO010000004.1"/>
</dbReference>
<dbReference type="EMBL" id="JAVREO010000004">
    <property type="protein sequence ID" value="MDT0266550.1"/>
    <property type="molecule type" value="Genomic_DNA"/>
</dbReference>
<protein>
    <recommendedName>
        <fullName evidence="3">Oxidoreductase</fullName>
    </recommendedName>
</protein>
<evidence type="ECO:0000313" key="2">
    <source>
        <dbReference type="Proteomes" id="UP001183410"/>
    </source>
</evidence>
<dbReference type="Gene3D" id="3.40.50.720">
    <property type="entry name" value="NAD(P)-binding Rossmann-like Domain"/>
    <property type="match status" value="1"/>
</dbReference>
<accession>A0ABU2JNI2</accession>
<comment type="caution">
    <text evidence="1">The sequence shown here is derived from an EMBL/GenBank/DDBJ whole genome shotgun (WGS) entry which is preliminary data.</text>
</comment>
<proteinExistence type="predicted"/>
<dbReference type="InterPro" id="IPR036291">
    <property type="entry name" value="NAD(P)-bd_dom_sf"/>
</dbReference>
<dbReference type="Gene3D" id="3.30.360.10">
    <property type="entry name" value="Dihydrodipicolinate Reductase, domain 2"/>
    <property type="match status" value="1"/>
</dbReference>